<reference evidence="1" key="1">
    <citation type="submission" date="2023-08" db="EMBL/GenBank/DDBJ databases">
        <authorList>
            <person name="Audoor S."/>
            <person name="Bilcke G."/>
        </authorList>
    </citation>
    <scope>NUCLEOTIDE SEQUENCE</scope>
</reference>
<comment type="caution">
    <text evidence="1">The sequence shown here is derived from an EMBL/GenBank/DDBJ whole genome shotgun (WGS) entry which is preliminary data.</text>
</comment>
<organism evidence="1 2">
    <name type="scientific">Cylindrotheca closterium</name>
    <dbReference type="NCBI Taxonomy" id="2856"/>
    <lineage>
        <taxon>Eukaryota</taxon>
        <taxon>Sar</taxon>
        <taxon>Stramenopiles</taxon>
        <taxon>Ochrophyta</taxon>
        <taxon>Bacillariophyta</taxon>
        <taxon>Bacillariophyceae</taxon>
        <taxon>Bacillariophycidae</taxon>
        <taxon>Bacillariales</taxon>
        <taxon>Bacillariaceae</taxon>
        <taxon>Cylindrotheca</taxon>
    </lineage>
</organism>
<proteinExistence type="predicted"/>
<dbReference type="Proteomes" id="UP001295423">
    <property type="component" value="Unassembled WGS sequence"/>
</dbReference>
<sequence>MSQDWFLVCIDRKTSLETIRLKHAGLVAADFVKLPFGWQSEQSHLAKGGRQEDLKRIVVATGATSFSHISRGQFRSILSVLPIGTTWCHESESSCWVQAKGYAAKTVPSNGHVTGWWMILA</sequence>
<dbReference type="EMBL" id="CAKOGP040002125">
    <property type="protein sequence ID" value="CAJ1963037.1"/>
    <property type="molecule type" value="Genomic_DNA"/>
</dbReference>
<dbReference type="AlphaFoldDB" id="A0AAD2G4V5"/>
<accession>A0AAD2G4V5</accession>
<evidence type="ECO:0000313" key="1">
    <source>
        <dbReference type="EMBL" id="CAJ1963037.1"/>
    </source>
</evidence>
<evidence type="ECO:0000313" key="2">
    <source>
        <dbReference type="Proteomes" id="UP001295423"/>
    </source>
</evidence>
<keyword evidence="2" id="KW-1185">Reference proteome</keyword>
<name>A0AAD2G4V5_9STRA</name>
<protein>
    <submittedName>
        <fullName evidence="1">Uncharacterized protein</fullName>
    </submittedName>
</protein>
<gene>
    <name evidence="1" type="ORF">CYCCA115_LOCUS19979</name>
</gene>